<feature type="domain" description="NB-ARC" evidence="7">
    <location>
        <begin position="715"/>
        <end position="884"/>
    </location>
</feature>
<evidence type="ECO:0000259" key="8">
    <source>
        <dbReference type="Pfam" id="PF18052"/>
    </source>
</evidence>
<keyword evidence="6" id="KW-0067">ATP-binding</keyword>
<dbReference type="Gene3D" id="3.40.50.300">
    <property type="entry name" value="P-loop containing nucleotide triphosphate hydrolases"/>
    <property type="match status" value="1"/>
</dbReference>
<evidence type="ECO:0000313" key="12">
    <source>
        <dbReference type="Proteomes" id="UP001552299"/>
    </source>
</evidence>
<keyword evidence="4" id="KW-0547">Nucleotide-binding</keyword>
<dbReference type="Gene3D" id="1.10.10.10">
    <property type="entry name" value="Winged helix-like DNA-binding domain superfamily/Winged helix DNA-binding domain"/>
    <property type="match status" value="1"/>
</dbReference>
<evidence type="ECO:0000256" key="4">
    <source>
        <dbReference type="ARBA" id="ARBA00022741"/>
    </source>
</evidence>
<dbReference type="InterPro" id="IPR032675">
    <property type="entry name" value="LRR_dom_sf"/>
</dbReference>
<dbReference type="Pfam" id="PF00931">
    <property type="entry name" value="NB-ARC"/>
    <property type="match status" value="1"/>
</dbReference>
<dbReference type="InterPro" id="IPR027417">
    <property type="entry name" value="P-loop_NTPase"/>
</dbReference>
<name>A0ABD0UBE2_DENTH</name>
<dbReference type="GO" id="GO:0006952">
    <property type="term" value="P:defense response"/>
    <property type="evidence" value="ECO:0007669"/>
    <property type="project" value="UniProtKB-KW"/>
</dbReference>
<dbReference type="InterPro" id="IPR058922">
    <property type="entry name" value="WHD_DRP"/>
</dbReference>
<dbReference type="Pfam" id="PF23559">
    <property type="entry name" value="WHD_DRP"/>
    <property type="match status" value="1"/>
</dbReference>
<dbReference type="PANTHER" id="PTHR36766:SF51">
    <property type="entry name" value="DISEASE RESISTANCE RPP13-LIKE PROTEIN 1"/>
    <property type="match status" value="1"/>
</dbReference>
<keyword evidence="3" id="KW-0677">Repeat</keyword>
<organism evidence="11 12">
    <name type="scientific">Dendrobium thyrsiflorum</name>
    <name type="common">Pinecone-like raceme dendrobium</name>
    <name type="synonym">Orchid</name>
    <dbReference type="NCBI Taxonomy" id="117978"/>
    <lineage>
        <taxon>Eukaryota</taxon>
        <taxon>Viridiplantae</taxon>
        <taxon>Streptophyta</taxon>
        <taxon>Embryophyta</taxon>
        <taxon>Tracheophyta</taxon>
        <taxon>Spermatophyta</taxon>
        <taxon>Magnoliopsida</taxon>
        <taxon>Liliopsida</taxon>
        <taxon>Asparagales</taxon>
        <taxon>Orchidaceae</taxon>
        <taxon>Epidendroideae</taxon>
        <taxon>Malaxideae</taxon>
        <taxon>Dendrobiinae</taxon>
        <taxon>Dendrobium</taxon>
    </lineage>
</organism>
<evidence type="ECO:0000256" key="1">
    <source>
        <dbReference type="ARBA" id="ARBA00008894"/>
    </source>
</evidence>
<dbReference type="Proteomes" id="UP001552299">
    <property type="component" value="Unassembled WGS sequence"/>
</dbReference>
<feature type="domain" description="R13L1/DRL21-like LRR repeat region" evidence="10">
    <location>
        <begin position="201"/>
        <end position="323"/>
    </location>
</feature>
<dbReference type="PANTHER" id="PTHR36766">
    <property type="entry name" value="PLANT BROAD-SPECTRUM MILDEW RESISTANCE PROTEIN RPW8"/>
    <property type="match status" value="1"/>
</dbReference>
<feature type="domain" description="Disease resistance N-terminal" evidence="8">
    <location>
        <begin position="554"/>
        <end position="613"/>
    </location>
</feature>
<keyword evidence="5" id="KW-0611">Plant defense</keyword>
<proteinExistence type="inferred from homology"/>
<dbReference type="AlphaFoldDB" id="A0ABD0UBE2"/>
<dbReference type="GO" id="GO:0005524">
    <property type="term" value="F:ATP binding"/>
    <property type="evidence" value="ECO:0007669"/>
    <property type="project" value="UniProtKB-KW"/>
</dbReference>
<dbReference type="SUPFAM" id="SSF52058">
    <property type="entry name" value="L domain-like"/>
    <property type="match status" value="1"/>
</dbReference>
<dbReference type="InterPro" id="IPR041118">
    <property type="entry name" value="Rx_N"/>
</dbReference>
<dbReference type="Pfam" id="PF25019">
    <property type="entry name" value="LRR_R13L1-DRL21"/>
    <property type="match status" value="1"/>
</dbReference>
<keyword evidence="2" id="KW-0433">Leucine-rich repeat</keyword>
<dbReference type="InterPro" id="IPR002182">
    <property type="entry name" value="NB-ARC"/>
</dbReference>
<protein>
    <submittedName>
        <fullName evidence="11">Uncharacterized protein</fullName>
    </submittedName>
</protein>
<evidence type="ECO:0000256" key="3">
    <source>
        <dbReference type="ARBA" id="ARBA00022737"/>
    </source>
</evidence>
<dbReference type="Pfam" id="PF18052">
    <property type="entry name" value="Rx_N"/>
    <property type="match status" value="1"/>
</dbReference>
<dbReference type="PRINTS" id="PR00364">
    <property type="entry name" value="DISEASERSIST"/>
</dbReference>
<gene>
    <name evidence="11" type="ORF">M5K25_022036</name>
</gene>
<feature type="domain" description="Disease resistance protein winged helix" evidence="9">
    <location>
        <begin position="971"/>
        <end position="1033"/>
    </location>
</feature>
<evidence type="ECO:0000313" key="11">
    <source>
        <dbReference type="EMBL" id="KAL0907617.1"/>
    </source>
</evidence>
<evidence type="ECO:0000256" key="5">
    <source>
        <dbReference type="ARBA" id="ARBA00022821"/>
    </source>
</evidence>
<dbReference type="Gene3D" id="1.20.5.4130">
    <property type="match status" value="1"/>
</dbReference>
<evidence type="ECO:0000256" key="6">
    <source>
        <dbReference type="ARBA" id="ARBA00022840"/>
    </source>
</evidence>
<dbReference type="SUPFAM" id="SSF52540">
    <property type="entry name" value="P-loop containing nucleoside triphosphate hydrolases"/>
    <property type="match status" value="1"/>
</dbReference>
<comment type="similarity">
    <text evidence="1">Belongs to the disease resistance NB-LRR family.</text>
</comment>
<dbReference type="EMBL" id="JANQDX010000017">
    <property type="protein sequence ID" value="KAL0907617.1"/>
    <property type="molecule type" value="Genomic_DNA"/>
</dbReference>
<sequence>MVHDLAQSIIRNDIYSSLDFDELKNPKDAKHIFIKYTKVDQVLSLGNIRTLYIDRSYHFSIVLHQNIFSKIPFSHLGCLRVFKFHVPDFKCNYEFMDSIGNLQLLRYLSIYADTIQMTKNSLCTLYKLQTLRIQSSNINMLPHTLGKFINLRHLMIQSQYQEVVQKLYFGSKILINLCKEINELDASNYQIRRNGLNSNIRLLKPLINLQGSLKLSGLENVVDQEDAKSANLQSKPYIESLTFIWKYDECARNDETIIEGLQPHKNLKELTMDGYNGSNFPSWFGNPNFSNLSKIWLKNFKINKECKYLPLSKLPSLTLLEMSHNEGITRMGQDFWCSNSPPDGLENYSLEVPMDFLPSDYLVNKSLLEWKKHPMVNNGNFSSLKCLRIAYCSQLQHISSLPLSLEEILVKYCETLEYIELPYSSRHLSRLQKVVICFCQNLKSVINLNNLLSILKVLELVGCHSLKPNSDEDFAHSFRRVSIEKGIPCVIACPGMGEWCQRHGFTNKEDCRELVWIKEAILPPFSPLALSSSSSITGEDVTTLEVNLNQETLLENLRRLSMMLRRIKAVLHDAEEREIYEEAIQLWLRELREVAYDIEDVLDQYDYQVVKIQVEGMTASAEVEPSKKWQIVDDDDHLYGHQVSLPSSNSIKIPTSCDMSMRIIEIINKFDEITNEREALQLREEDAPKRPFFDDAMKRPPSSSLVYESEVFGREEEKRKIIQLLMSHSEKENIVIPIVGMGGVGKTTLAQLIYNDSEVCNIFSPKVWVCVSEEFDVLRVTKEIVTSIMGSSIHNDNNNLNDLQCQLKDALLNKKFLLILDDVWNEKADKWEALRAPFYSIGLGKIIVTTRSMPVACIMKTVPPIELGCLDDDKSWLLFQRYAFCGWEPDEQQNFEQIGRAITMKCGGLPLALKAIGGFLRYEVKEKFWNDLLNNNLWGLEKTKSLVLPSLRISYYYLPTHLKPCFLYASLFPKDCHFEKVELTRMWIAQGYIELKGRKRLLEDISFEFFEDLVRRSFFQWSNYNNKFSLHDMDWFHPDAVLKLKELMSPNI</sequence>
<dbReference type="InterPro" id="IPR042197">
    <property type="entry name" value="Apaf_helical"/>
</dbReference>
<evidence type="ECO:0000259" key="10">
    <source>
        <dbReference type="Pfam" id="PF25019"/>
    </source>
</evidence>
<dbReference type="InterPro" id="IPR036388">
    <property type="entry name" value="WH-like_DNA-bd_sf"/>
</dbReference>
<evidence type="ECO:0000256" key="2">
    <source>
        <dbReference type="ARBA" id="ARBA00022614"/>
    </source>
</evidence>
<keyword evidence="12" id="KW-1185">Reference proteome</keyword>
<evidence type="ECO:0000259" key="9">
    <source>
        <dbReference type="Pfam" id="PF23559"/>
    </source>
</evidence>
<dbReference type="GO" id="GO:0051707">
    <property type="term" value="P:response to other organism"/>
    <property type="evidence" value="ECO:0007669"/>
    <property type="project" value="UniProtKB-ARBA"/>
</dbReference>
<dbReference type="InterPro" id="IPR056789">
    <property type="entry name" value="LRR_R13L1-DRL21"/>
</dbReference>
<comment type="caution">
    <text evidence="11">The sequence shown here is derived from an EMBL/GenBank/DDBJ whole genome shotgun (WGS) entry which is preliminary data.</text>
</comment>
<reference evidence="11 12" key="1">
    <citation type="journal article" date="2024" name="Plant Biotechnol. J.">
        <title>Dendrobium thyrsiflorum genome and its molecular insights into genes involved in important horticultural traits.</title>
        <authorList>
            <person name="Chen B."/>
            <person name="Wang J.Y."/>
            <person name="Zheng P.J."/>
            <person name="Li K.L."/>
            <person name="Liang Y.M."/>
            <person name="Chen X.F."/>
            <person name="Zhang C."/>
            <person name="Zhao X."/>
            <person name="He X."/>
            <person name="Zhang G.Q."/>
            <person name="Liu Z.J."/>
            <person name="Xu Q."/>
        </authorList>
    </citation>
    <scope>NUCLEOTIDE SEQUENCE [LARGE SCALE GENOMIC DNA]</scope>
    <source>
        <strain evidence="11">GZMU011</strain>
    </source>
</reference>
<accession>A0ABD0UBE2</accession>
<evidence type="ECO:0000259" key="7">
    <source>
        <dbReference type="Pfam" id="PF00931"/>
    </source>
</evidence>
<dbReference type="Gene3D" id="3.80.10.10">
    <property type="entry name" value="Ribonuclease Inhibitor"/>
    <property type="match status" value="2"/>
</dbReference>
<dbReference type="Gene3D" id="1.10.8.430">
    <property type="entry name" value="Helical domain of apoptotic protease-activating factors"/>
    <property type="match status" value="1"/>
</dbReference>
<dbReference type="FunFam" id="3.40.50.300:FF:001091">
    <property type="entry name" value="Probable disease resistance protein At1g61300"/>
    <property type="match status" value="1"/>
</dbReference>